<comment type="catalytic activity">
    <reaction evidence="11">
        <text>L-seryl-[protein] + ATP = O-phospho-L-seryl-[protein] + ADP + H(+)</text>
        <dbReference type="Rhea" id="RHEA:17989"/>
        <dbReference type="Rhea" id="RHEA-COMP:9863"/>
        <dbReference type="Rhea" id="RHEA-COMP:11604"/>
        <dbReference type="ChEBI" id="CHEBI:15378"/>
        <dbReference type="ChEBI" id="CHEBI:29999"/>
        <dbReference type="ChEBI" id="CHEBI:30616"/>
        <dbReference type="ChEBI" id="CHEBI:83421"/>
        <dbReference type="ChEBI" id="CHEBI:456216"/>
        <dbReference type="EC" id="2.7.11.1"/>
    </reaction>
</comment>
<dbReference type="GO" id="GO:0005829">
    <property type="term" value="C:cytosol"/>
    <property type="evidence" value="ECO:0007669"/>
    <property type="project" value="TreeGrafter"/>
</dbReference>
<proteinExistence type="inferred from homology"/>
<dbReference type="VEuPathDB" id="ToxoDB:EAH_00062820"/>
<dbReference type="OrthoDB" id="10258631at2759"/>
<feature type="region of interest" description="Disordered" evidence="12">
    <location>
        <begin position="209"/>
        <end position="361"/>
    </location>
</feature>
<reference evidence="14" key="2">
    <citation type="submission" date="2013-10" db="EMBL/GenBank/DDBJ databases">
        <authorList>
            <person name="Aslett M."/>
        </authorList>
    </citation>
    <scope>NUCLEOTIDE SEQUENCE</scope>
    <source>
        <strain evidence="14">Houghton</strain>
    </source>
</reference>
<evidence type="ECO:0000256" key="8">
    <source>
        <dbReference type="ARBA" id="ARBA00022840"/>
    </source>
</evidence>
<evidence type="ECO:0000256" key="4">
    <source>
        <dbReference type="ARBA" id="ARBA00022679"/>
    </source>
</evidence>
<dbReference type="GO" id="GO:0046872">
    <property type="term" value="F:metal ion binding"/>
    <property type="evidence" value="ECO:0007669"/>
    <property type="project" value="UniProtKB-KW"/>
</dbReference>
<evidence type="ECO:0000256" key="9">
    <source>
        <dbReference type="ARBA" id="ARBA00022842"/>
    </source>
</evidence>
<evidence type="ECO:0000313" key="15">
    <source>
        <dbReference type="Proteomes" id="UP000018050"/>
    </source>
</evidence>
<keyword evidence="7" id="KW-0418">Kinase</keyword>
<feature type="compositionally biased region" description="Basic and acidic residues" evidence="12">
    <location>
        <begin position="247"/>
        <end position="278"/>
    </location>
</feature>
<dbReference type="SMART" id="SM00090">
    <property type="entry name" value="RIO"/>
    <property type="match status" value="1"/>
</dbReference>
<keyword evidence="9" id="KW-0460">Magnesium</keyword>
<evidence type="ECO:0000256" key="2">
    <source>
        <dbReference type="ARBA" id="ARBA00012513"/>
    </source>
</evidence>
<keyword evidence="3" id="KW-0723">Serine/threonine-protein kinase</keyword>
<dbReference type="InterPro" id="IPR018935">
    <property type="entry name" value="RIO_kinase_CS"/>
</dbReference>
<keyword evidence="5" id="KW-0479">Metal-binding</keyword>
<dbReference type="Pfam" id="PF01163">
    <property type="entry name" value="RIO1"/>
    <property type="match status" value="1"/>
</dbReference>
<dbReference type="PROSITE" id="PS01245">
    <property type="entry name" value="RIO1"/>
    <property type="match status" value="1"/>
</dbReference>
<dbReference type="CDD" id="cd05144">
    <property type="entry name" value="RIO2_C"/>
    <property type="match status" value="1"/>
</dbReference>
<dbReference type="PANTHER" id="PTHR45852:SF1">
    <property type="entry name" value="SERINE_THREONINE-PROTEIN KINASE RIO2"/>
    <property type="match status" value="1"/>
</dbReference>
<dbReference type="OMA" id="ASSWPTW"/>
<feature type="non-terminal residue" evidence="14">
    <location>
        <position position="1"/>
    </location>
</feature>
<reference evidence="14" key="1">
    <citation type="submission" date="2013-10" db="EMBL/GenBank/DDBJ databases">
        <title>Genomic analysis of the causative agents of coccidiosis in chickens.</title>
        <authorList>
            <person name="Reid A.J."/>
            <person name="Blake D."/>
            <person name="Billington K."/>
            <person name="Browne H."/>
            <person name="Dunn M."/>
            <person name="Hung S."/>
            <person name="Kawahara F."/>
            <person name="Miranda-Saavedra D."/>
            <person name="Mourier T."/>
            <person name="Nagra H."/>
            <person name="Otto T.D."/>
            <person name="Rawlings N."/>
            <person name="Sanchez A."/>
            <person name="Sanders M."/>
            <person name="Subramaniam C."/>
            <person name="Tay Y."/>
            <person name="Dear P."/>
            <person name="Doerig C."/>
            <person name="Gruber A."/>
            <person name="Parkinson J."/>
            <person name="Shirley M."/>
            <person name="Wan K.L."/>
            <person name="Berriman M."/>
            <person name="Tomley F."/>
            <person name="Pain A."/>
        </authorList>
    </citation>
    <scope>NUCLEOTIDE SEQUENCE</scope>
    <source>
        <strain evidence="14">Houghton</strain>
    </source>
</reference>
<evidence type="ECO:0000256" key="5">
    <source>
        <dbReference type="ARBA" id="ARBA00022723"/>
    </source>
</evidence>
<evidence type="ECO:0000256" key="7">
    <source>
        <dbReference type="ARBA" id="ARBA00022777"/>
    </source>
</evidence>
<comment type="catalytic activity">
    <reaction evidence="10">
        <text>L-threonyl-[protein] + ATP = O-phospho-L-threonyl-[protein] + ADP + H(+)</text>
        <dbReference type="Rhea" id="RHEA:46608"/>
        <dbReference type="Rhea" id="RHEA-COMP:11060"/>
        <dbReference type="Rhea" id="RHEA-COMP:11605"/>
        <dbReference type="ChEBI" id="CHEBI:15378"/>
        <dbReference type="ChEBI" id="CHEBI:30013"/>
        <dbReference type="ChEBI" id="CHEBI:30616"/>
        <dbReference type="ChEBI" id="CHEBI:61977"/>
        <dbReference type="ChEBI" id="CHEBI:456216"/>
        <dbReference type="EC" id="2.7.11.1"/>
    </reaction>
</comment>
<evidence type="ECO:0000256" key="3">
    <source>
        <dbReference type="ARBA" id="ARBA00022527"/>
    </source>
</evidence>
<evidence type="ECO:0000256" key="10">
    <source>
        <dbReference type="ARBA" id="ARBA00047899"/>
    </source>
</evidence>
<dbReference type="InterPro" id="IPR011009">
    <property type="entry name" value="Kinase-like_dom_sf"/>
</dbReference>
<evidence type="ECO:0000256" key="11">
    <source>
        <dbReference type="ARBA" id="ARBA00048679"/>
    </source>
</evidence>
<dbReference type="Gene3D" id="1.10.510.10">
    <property type="entry name" value="Transferase(Phosphotransferase) domain 1"/>
    <property type="match status" value="1"/>
</dbReference>
<name>U6GR00_EIMAC</name>
<evidence type="ECO:0000256" key="1">
    <source>
        <dbReference type="ARBA" id="ARBA00009196"/>
    </source>
</evidence>
<dbReference type="EMBL" id="HG671779">
    <property type="protein sequence ID" value="CDI81693.1"/>
    <property type="molecule type" value="Genomic_DNA"/>
</dbReference>
<dbReference type="AlphaFoldDB" id="U6GR00"/>
<dbReference type="InterPro" id="IPR018934">
    <property type="entry name" value="RIO_dom"/>
</dbReference>
<gene>
    <name evidence="14" type="ORF">EAH_00062820</name>
</gene>
<keyword evidence="4" id="KW-0808">Transferase</keyword>
<evidence type="ECO:0000256" key="6">
    <source>
        <dbReference type="ARBA" id="ARBA00022741"/>
    </source>
</evidence>
<keyword evidence="8" id="KW-0067">ATP-binding</keyword>
<dbReference type="Gene3D" id="3.30.200.20">
    <property type="entry name" value="Phosphorylase Kinase, domain 1"/>
    <property type="match status" value="1"/>
</dbReference>
<dbReference type="GO" id="GO:0030688">
    <property type="term" value="C:preribosome, small subunit precursor"/>
    <property type="evidence" value="ECO:0007669"/>
    <property type="project" value="TreeGrafter"/>
</dbReference>
<feature type="compositionally biased region" description="Basic residues" evidence="12">
    <location>
        <begin position="316"/>
        <end position="339"/>
    </location>
</feature>
<organism evidence="14 15">
    <name type="scientific">Eimeria acervulina</name>
    <name type="common">Coccidian parasite</name>
    <dbReference type="NCBI Taxonomy" id="5801"/>
    <lineage>
        <taxon>Eukaryota</taxon>
        <taxon>Sar</taxon>
        <taxon>Alveolata</taxon>
        <taxon>Apicomplexa</taxon>
        <taxon>Conoidasida</taxon>
        <taxon>Coccidia</taxon>
        <taxon>Eucoccidiorida</taxon>
        <taxon>Eimeriorina</taxon>
        <taxon>Eimeriidae</taxon>
        <taxon>Eimeria</taxon>
    </lineage>
</organism>
<dbReference type="GO" id="GO:0030490">
    <property type="term" value="P:maturation of SSU-rRNA"/>
    <property type="evidence" value="ECO:0007669"/>
    <property type="project" value="TreeGrafter"/>
</dbReference>
<protein>
    <recommendedName>
        <fullName evidence="2">non-specific serine/threonine protein kinase</fullName>
        <ecNumber evidence="2">2.7.11.1</ecNumber>
    </recommendedName>
</protein>
<dbReference type="InterPro" id="IPR000687">
    <property type="entry name" value="RIO_kinase"/>
</dbReference>
<evidence type="ECO:0000259" key="13">
    <source>
        <dbReference type="SMART" id="SM00090"/>
    </source>
</evidence>
<keyword evidence="6" id="KW-0547">Nucleotide-binding</keyword>
<dbReference type="EC" id="2.7.11.1" evidence="2"/>
<evidence type="ECO:0000313" key="14">
    <source>
        <dbReference type="EMBL" id="CDI81693.1"/>
    </source>
</evidence>
<dbReference type="SUPFAM" id="SSF56112">
    <property type="entry name" value="Protein kinase-like (PK-like)"/>
    <property type="match status" value="1"/>
</dbReference>
<keyword evidence="15" id="KW-1185">Reference proteome</keyword>
<sequence length="361" mass="41145">RISFRSIKKNRDYMQHRTHCSWHYLAHLAAAREFAYLKALHSHGFPVPEPVDTNRHAVLMEYIDAIPLTQVRELKDPLTVLEKLMKLIVRLAHCGLIHGDFNEFNLMISDKGHITMIDLPQMVSIYHPNAALYFDRDVQCIKRLFERKFLVDVTAVPQFEDVVGRRCRPPEAKRADGPEEEEAEHPAELIAVADGLNEQQSKLLENALAARREAESDSQYSTDSEESDAESGSEGSGTEGSPDEERETEKQGSEEATKEEESSLKRETEYTTHSDDGHQQPQSSSSNSSSEEEEEEPSKPLPPDEQQALIHCWRPTARRHTRDTVRKRVQQQNQKKKSKGNFGSNKNAEGIRARQLTKFDC</sequence>
<dbReference type="Proteomes" id="UP000018050">
    <property type="component" value="Unassembled WGS sequence"/>
</dbReference>
<dbReference type="GO" id="GO:0004674">
    <property type="term" value="F:protein serine/threonine kinase activity"/>
    <property type="evidence" value="ECO:0007669"/>
    <property type="project" value="UniProtKB-KW"/>
</dbReference>
<feature type="domain" description="RIO kinase" evidence="13">
    <location>
        <begin position="1"/>
        <end position="164"/>
    </location>
</feature>
<dbReference type="GeneID" id="25274352"/>
<dbReference type="PANTHER" id="PTHR45852">
    <property type="entry name" value="SER/THR-PROTEIN KINASE RIO2"/>
    <property type="match status" value="1"/>
</dbReference>
<dbReference type="GO" id="GO:0005524">
    <property type="term" value="F:ATP binding"/>
    <property type="evidence" value="ECO:0007669"/>
    <property type="project" value="UniProtKB-KW"/>
</dbReference>
<dbReference type="RefSeq" id="XP_013248667.1">
    <property type="nucleotide sequence ID" value="XM_013393213.1"/>
</dbReference>
<accession>U6GR00</accession>
<feature type="compositionally biased region" description="Basic and acidic residues" evidence="12">
    <location>
        <begin position="349"/>
        <end position="361"/>
    </location>
</feature>
<evidence type="ECO:0000256" key="12">
    <source>
        <dbReference type="SAM" id="MobiDB-lite"/>
    </source>
</evidence>
<comment type="similarity">
    <text evidence="1">Belongs to the protein kinase superfamily. RIO-type Ser/Thr kinase family.</text>
</comment>
<dbReference type="InterPro" id="IPR030484">
    <property type="entry name" value="Rio2"/>
</dbReference>